<dbReference type="GO" id="GO:0016020">
    <property type="term" value="C:membrane"/>
    <property type="evidence" value="ECO:0007669"/>
    <property type="project" value="UniProtKB-SubCell"/>
</dbReference>
<dbReference type="RefSeq" id="WP_097142515.1">
    <property type="nucleotide sequence ID" value="NZ_OBQD01000021.1"/>
</dbReference>
<keyword evidence="2" id="KW-0328">Glycosyltransferase</keyword>
<feature type="region of interest" description="Disordered" evidence="7">
    <location>
        <begin position="636"/>
        <end position="693"/>
    </location>
</feature>
<evidence type="ECO:0000256" key="2">
    <source>
        <dbReference type="ARBA" id="ARBA00022676"/>
    </source>
</evidence>
<evidence type="ECO:0000256" key="1">
    <source>
        <dbReference type="ARBA" id="ARBA00004141"/>
    </source>
</evidence>
<organism evidence="10 11">
    <name type="scientific">Rhizobium subbaraonis</name>
    <dbReference type="NCBI Taxonomy" id="908946"/>
    <lineage>
        <taxon>Bacteria</taxon>
        <taxon>Pseudomonadati</taxon>
        <taxon>Pseudomonadota</taxon>
        <taxon>Alphaproteobacteria</taxon>
        <taxon>Hyphomicrobiales</taxon>
        <taxon>Rhizobiaceae</taxon>
        <taxon>Rhizobium/Agrobacterium group</taxon>
        <taxon>Rhizobium</taxon>
    </lineage>
</organism>
<dbReference type="GO" id="GO:0016757">
    <property type="term" value="F:glycosyltransferase activity"/>
    <property type="evidence" value="ECO:0007669"/>
    <property type="project" value="UniProtKB-KW"/>
</dbReference>
<evidence type="ECO:0000256" key="5">
    <source>
        <dbReference type="ARBA" id="ARBA00022989"/>
    </source>
</evidence>
<dbReference type="PANTHER" id="PTHR43867:SF2">
    <property type="entry name" value="CELLULOSE SYNTHASE CATALYTIC SUBUNIT A [UDP-FORMING]"/>
    <property type="match status" value="1"/>
</dbReference>
<comment type="subcellular location">
    <subcellularLocation>
        <location evidence="1">Membrane</location>
        <topology evidence="1">Multi-pass membrane protein</topology>
    </subcellularLocation>
</comment>
<evidence type="ECO:0000256" key="6">
    <source>
        <dbReference type="ARBA" id="ARBA00023136"/>
    </source>
</evidence>
<dbReference type="Proteomes" id="UP000219167">
    <property type="component" value="Unassembled WGS sequence"/>
</dbReference>
<feature type="transmembrane region" description="Helical" evidence="8">
    <location>
        <begin position="513"/>
        <end position="544"/>
    </location>
</feature>
<accession>A0A285UW39</accession>
<dbReference type="InterPro" id="IPR029044">
    <property type="entry name" value="Nucleotide-diphossugar_trans"/>
</dbReference>
<evidence type="ECO:0000256" key="3">
    <source>
        <dbReference type="ARBA" id="ARBA00022679"/>
    </source>
</evidence>
<keyword evidence="6 8" id="KW-0472">Membrane</keyword>
<feature type="transmembrane region" description="Helical" evidence="8">
    <location>
        <begin position="564"/>
        <end position="587"/>
    </location>
</feature>
<protein>
    <submittedName>
        <fullName evidence="10">Cellulose synthase/poly-beta-1,6-N-acetylglucosamine synthase-like glycosyltransferase</fullName>
    </submittedName>
</protein>
<reference evidence="10 11" key="1">
    <citation type="submission" date="2017-08" db="EMBL/GenBank/DDBJ databases">
        <authorList>
            <person name="de Groot N.N."/>
        </authorList>
    </citation>
    <scope>NUCLEOTIDE SEQUENCE [LARGE SCALE GENOMIC DNA]</scope>
    <source>
        <strain evidence="10 11">JC85</strain>
    </source>
</reference>
<evidence type="ECO:0000259" key="9">
    <source>
        <dbReference type="Pfam" id="PF13632"/>
    </source>
</evidence>
<name>A0A285UW39_9HYPH</name>
<keyword evidence="5 8" id="KW-1133">Transmembrane helix</keyword>
<dbReference type="AlphaFoldDB" id="A0A285UW39"/>
<feature type="domain" description="Glycosyltransferase 2-like" evidence="9">
    <location>
        <begin position="353"/>
        <end position="541"/>
    </location>
</feature>
<keyword evidence="3 10" id="KW-0808">Transferase</keyword>
<feature type="transmembrane region" description="Helical" evidence="8">
    <location>
        <begin position="229"/>
        <end position="249"/>
    </location>
</feature>
<dbReference type="EMBL" id="OBQD01000021">
    <property type="protein sequence ID" value="SOC46114.1"/>
    <property type="molecule type" value="Genomic_DNA"/>
</dbReference>
<feature type="transmembrane region" description="Helical" evidence="8">
    <location>
        <begin position="203"/>
        <end position="223"/>
    </location>
</feature>
<evidence type="ECO:0000313" key="10">
    <source>
        <dbReference type="EMBL" id="SOC46114.1"/>
    </source>
</evidence>
<dbReference type="InterPro" id="IPR050321">
    <property type="entry name" value="Glycosyltr_2/OpgH_subfam"/>
</dbReference>
<evidence type="ECO:0000313" key="11">
    <source>
        <dbReference type="Proteomes" id="UP000219167"/>
    </source>
</evidence>
<keyword evidence="4 8" id="KW-0812">Transmembrane</keyword>
<dbReference type="Gene3D" id="3.90.550.10">
    <property type="entry name" value="Spore Coat Polysaccharide Biosynthesis Protein SpsA, Chain A"/>
    <property type="match status" value="1"/>
</dbReference>
<gene>
    <name evidence="10" type="ORF">SAMN05892877_1215</name>
</gene>
<dbReference type="OrthoDB" id="7431422at2"/>
<dbReference type="Pfam" id="PF13632">
    <property type="entry name" value="Glyco_trans_2_3"/>
    <property type="match status" value="1"/>
</dbReference>
<sequence length="693" mass="76311">MRLADYPDQASFSTAIPIAADGPAMPDPAPFIRPELLDEAKILRKLGFGKPLISEMLLRATRNHTSLEAELLASGSACSATYHEALAEMLGLSFMPDIDPGRVIDMEGIDSQLLQPQMVRVTSQARPPVVAIVPAAARITRLQDMLCRRPEMGDMMAATTPEAVRRAVWGAGSRRRLRDTVNRLFDTAPEFSARLTFWGRQGFYAGAGTCLTLFTLAFAPFVAVLVLHLVLTAIFFAALSVRFTALFGADARKAAPAAPPPTLPCPVYSVFVALYREGAVAAQLVAMLDKLDWPHSRLDIKLICEADDAETLNVLRSLHLGAHYEIVEVPPGLPRTKPKALSYALWAARGEYLVIYDAEDRPHPRQLKEAWARFHSAPADLACLQAPLVISNARQSWISAMFSLEYAGLFRRILPLLAINRLPMPLGGTSNHFRTDVLRRCGGWDPHNVTEDADLGLRLFRQGYACGTLNLPTLEDAPEDAGTWLGQRTRWFKGWLQTWLVHMRQPTRLMREIGILPFLVFQVLIGGMLLSALAHPLLIAYVAHVAWTMASDGPFMTSTVELCLFTIDVVNIFCSYAVFITLGLAPMKAAERKAVGRRWPLVAGYWMMMSIAAWRAVAELRNKPFFWNKTAHRPVPHDGRATGVRGETQSSHRTASEAGTCPCEKAPSGSDSGTQDIPAPPRAQAVQTQQGHP</sequence>
<evidence type="ECO:0000256" key="7">
    <source>
        <dbReference type="SAM" id="MobiDB-lite"/>
    </source>
</evidence>
<keyword evidence="11" id="KW-1185">Reference proteome</keyword>
<dbReference type="InterPro" id="IPR001173">
    <property type="entry name" value="Glyco_trans_2-like"/>
</dbReference>
<evidence type="ECO:0000256" key="8">
    <source>
        <dbReference type="SAM" id="Phobius"/>
    </source>
</evidence>
<evidence type="ECO:0000256" key="4">
    <source>
        <dbReference type="ARBA" id="ARBA00022692"/>
    </source>
</evidence>
<proteinExistence type="predicted"/>
<dbReference type="PANTHER" id="PTHR43867">
    <property type="entry name" value="CELLULOSE SYNTHASE CATALYTIC SUBUNIT A [UDP-FORMING]"/>
    <property type="match status" value="1"/>
</dbReference>
<dbReference type="SUPFAM" id="SSF53448">
    <property type="entry name" value="Nucleotide-diphospho-sugar transferases"/>
    <property type="match status" value="1"/>
</dbReference>
<feature type="transmembrane region" description="Helical" evidence="8">
    <location>
        <begin position="599"/>
        <end position="617"/>
    </location>
</feature>